<dbReference type="Proteomes" id="UP000298030">
    <property type="component" value="Unassembled WGS sequence"/>
</dbReference>
<reference evidence="2 3" key="1">
    <citation type="journal article" date="2019" name="Nat. Ecol. Evol.">
        <title>Megaphylogeny resolves global patterns of mushroom evolution.</title>
        <authorList>
            <person name="Varga T."/>
            <person name="Krizsan K."/>
            <person name="Foldi C."/>
            <person name="Dima B."/>
            <person name="Sanchez-Garcia M."/>
            <person name="Sanchez-Ramirez S."/>
            <person name="Szollosi G.J."/>
            <person name="Szarkandi J.G."/>
            <person name="Papp V."/>
            <person name="Albert L."/>
            <person name="Andreopoulos W."/>
            <person name="Angelini C."/>
            <person name="Antonin V."/>
            <person name="Barry K.W."/>
            <person name="Bougher N.L."/>
            <person name="Buchanan P."/>
            <person name="Buyck B."/>
            <person name="Bense V."/>
            <person name="Catcheside P."/>
            <person name="Chovatia M."/>
            <person name="Cooper J."/>
            <person name="Damon W."/>
            <person name="Desjardin D."/>
            <person name="Finy P."/>
            <person name="Geml J."/>
            <person name="Haridas S."/>
            <person name="Hughes K."/>
            <person name="Justo A."/>
            <person name="Karasinski D."/>
            <person name="Kautmanova I."/>
            <person name="Kiss B."/>
            <person name="Kocsube S."/>
            <person name="Kotiranta H."/>
            <person name="LaButti K.M."/>
            <person name="Lechner B.E."/>
            <person name="Liimatainen K."/>
            <person name="Lipzen A."/>
            <person name="Lukacs Z."/>
            <person name="Mihaltcheva S."/>
            <person name="Morgado L.N."/>
            <person name="Niskanen T."/>
            <person name="Noordeloos M.E."/>
            <person name="Ohm R.A."/>
            <person name="Ortiz-Santana B."/>
            <person name="Ovrebo C."/>
            <person name="Racz N."/>
            <person name="Riley R."/>
            <person name="Savchenko A."/>
            <person name="Shiryaev A."/>
            <person name="Soop K."/>
            <person name="Spirin V."/>
            <person name="Szebenyi C."/>
            <person name="Tomsovsky M."/>
            <person name="Tulloss R.E."/>
            <person name="Uehling J."/>
            <person name="Grigoriev I.V."/>
            <person name="Vagvolgyi C."/>
            <person name="Papp T."/>
            <person name="Martin F.M."/>
            <person name="Miettinen O."/>
            <person name="Hibbett D.S."/>
            <person name="Nagy L.G."/>
        </authorList>
    </citation>
    <scope>NUCLEOTIDE SEQUENCE [LARGE SCALE GENOMIC DNA]</scope>
    <source>
        <strain evidence="2 3">FP101781</strain>
    </source>
</reference>
<keyword evidence="3" id="KW-1185">Reference proteome</keyword>
<dbReference type="AlphaFoldDB" id="A0A4Y7S554"/>
<accession>A0A4Y7S554</accession>
<feature type="signal peptide" evidence="1">
    <location>
        <begin position="1"/>
        <end position="18"/>
    </location>
</feature>
<comment type="caution">
    <text evidence="2">The sequence shown here is derived from an EMBL/GenBank/DDBJ whole genome shotgun (WGS) entry which is preliminary data.</text>
</comment>
<evidence type="ECO:0000256" key="1">
    <source>
        <dbReference type="SAM" id="SignalP"/>
    </source>
</evidence>
<gene>
    <name evidence="2" type="ORF">FA13DRAFT_1721078</name>
</gene>
<feature type="chain" id="PRO_5021236968" evidence="1">
    <location>
        <begin position="19"/>
        <end position="196"/>
    </location>
</feature>
<evidence type="ECO:0000313" key="3">
    <source>
        <dbReference type="Proteomes" id="UP000298030"/>
    </source>
</evidence>
<sequence length="196" mass="21474">MVKPTQALLSLALLQTLSFNSHNSLQRPPLRYSGHITVRNANDSALIGCLDPQTFWKYPYLGIAGDWLLETYDQKPTNHVQVASTLNLDSSPKSENPAGHIVTAKNLTPAGSHAILVGNEAFQKTGTNTGSQSMVWHFNTETRSISGPFIDLFFAYNADSGIFLAYGYSVPPHICQIVIGSFCEKYAGFHVMLQPS</sequence>
<keyword evidence="1" id="KW-0732">Signal</keyword>
<dbReference type="EMBL" id="QPFP01000347">
    <property type="protein sequence ID" value="TEB15739.1"/>
    <property type="molecule type" value="Genomic_DNA"/>
</dbReference>
<name>A0A4Y7S554_COPMI</name>
<organism evidence="2 3">
    <name type="scientific">Coprinellus micaceus</name>
    <name type="common">Glistening ink-cap mushroom</name>
    <name type="synonym">Coprinus micaceus</name>
    <dbReference type="NCBI Taxonomy" id="71717"/>
    <lineage>
        <taxon>Eukaryota</taxon>
        <taxon>Fungi</taxon>
        <taxon>Dikarya</taxon>
        <taxon>Basidiomycota</taxon>
        <taxon>Agaricomycotina</taxon>
        <taxon>Agaricomycetes</taxon>
        <taxon>Agaricomycetidae</taxon>
        <taxon>Agaricales</taxon>
        <taxon>Agaricineae</taxon>
        <taxon>Psathyrellaceae</taxon>
        <taxon>Coprinellus</taxon>
    </lineage>
</organism>
<evidence type="ECO:0000313" key="2">
    <source>
        <dbReference type="EMBL" id="TEB15739.1"/>
    </source>
</evidence>
<proteinExistence type="predicted"/>
<protein>
    <submittedName>
        <fullName evidence="2">Uncharacterized protein</fullName>
    </submittedName>
</protein>